<sequence length="199" mass="21876">MAGKDPKGRLLEAAIEHIAARGVSDLSLRELAAAIGTSHRMLIHHFGGREGLWVEVIRTVEERQRAALAEVLPEPGASGGDVMRQWWRHISDPSLWPNERLFFELYGQALQGRPGTVELLDGIVDAWLEPAAQSFMAYGLSREESFAHARLGVAVSRGLLLDLLATGNREAVDAAMDAYIDVMERRLATQLGQVLTDPD</sequence>
<evidence type="ECO:0000256" key="2">
    <source>
        <dbReference type="ARBA" id="ARBA00023125"/>
    </source>
</evidence>
<dbReference type="GO" id="GO:0003700">
    <property type="term" value="F:DNA-binding transcription factor activity"/>
    <property type="evidence" value="ECO:0007669"/>
    <property type="project" value="TreeGrafter"/>
</dbReference>
<comment type="caution">
    <text evidence="6">The sequence shown here is derived from an EMBL/GenBank/DDBJ whole genome shotgun (WGS) entry which is preliminary data.</text>
</comment>
<dbReference type="InterPro" id="IPR001647">
    <property type="entry name" value="HTH_TetR"/>
</dbReference>
<evidence type="ECO:0000256" key="3">
    <source>
        <dbReference type="ARBA" id="ARBA00023163"/>
    </source>
</evidence>
<evidence type="ECO:0000256" key="4">
    <source>
        <dbReference type="PROSITE-ProRule" id="PRU00335"/>
    </source>
</evidence>
<dbReference type="Pfam" id="PF00440">
    <property type="entry name" value="TetR_N"/>
    <property type="match status" value="1"/>
</dbReference>
<gene>
    <name evidence="6" type="ORF">OM076_32960</name>
</gene>
<keyword evidence="2 4" id="KW-0238">DNA-binding</keyword>
<evidence type="ECO:0000313" key="7">
    <source>
        <dbReference type="Proteomes" id="UP001149140"/>
    </source>
</evidence>
<dbReference type="Gene3D" id="1.10.357.10">
    <property type="entry name" value="Tetracycline Repressor, domain 2"/>
    <property type="match status" value="1"/>
</dbReference>
<evidence type="ECO:0000313" key="6">
    <source>
        <dbReference type="EMBL" id="MDA0165126.1"/>
    </source>
</evidence>
<accession>A0A9X3MY44</accession>
<feature type="DNA-binding region" description="H-T-H motif" evidence="4">
    <location>
        <begin position="27"/>
        <end position="46"/>
    </location>
</feature>
<dbReference type="GO" id="GO:0000976">
    <property type="term" value="F:transcription cis-regulatory region binding"/>
    <property type="evidence" value="ECO:0007669"/>
    <property type="project" value="TreeGrafter"/>
</dbReference>
<keyword evidence="3" id="KW-0804">Transcription</keyword>
<dbReference type="EMBL" id="JAPDOD010000042">
    <property type="protein sequence ID" value="MDA0165126.1"/>
    <property type="molecule type" value="Genomic_DNA"/>
</dbReference>
<protein>
    <submittedName>
        <fullName evidence="6">TetR/AcrR family transcriptional regulator</fullName>
    </submittedName>
</protein>
<dbReference type="SUPFAM" id="SSF46689">
    <property type="entry name" value="Homeodomain-like"/>
    <property type="match status" value="1"/>
</dbReference>
<keyword evidence="1" id="KW-0805">Transcription regulation</keyword>
<dbReference type="InterPro" id="IPR009057">
    <property type="entry name" value="Homeodomain-like_sf"/>
</dbReference>
<dbReference type="PANTHER" id="PTHR30055">
    <property type="entry name" value="HTH-TYPE TRANSCRIPTIONAL REGULATOR RUTR"/>
    <property type="match status" value="1"/>
</dbReference>
<dbReference type="RefSeq" id="WP_270044383.1">
    <property type="nucleotide sequence ID" value="NZ_JAPDOD010000042.1"/>
</dbReference>
<name>A0A9X3MY44_9ACTN</name>
<dbReference type="AlphaFoldDB" id="A0A9X3MY44"/>
<feature type="domain" description="HTH tetR-type" evidence="5">
    <location>
        <begin position="4"/>
        <end position="64"/>
    </location>
</feature>
<dbReference type="InterPro" id="IPR050109">
    <property type="entry name" value="HTH-type_TetR-like_transc_reg"/>
</dbReference>
<reference evidence="6" key="1">
    <citation type="submission" date="2022-10" db="EMBL/GenBank/DDBJ databases">
        <title>The WGS of Solirubrobacter ginsenosidimutans DSM 21036.</title>
        <authorList>
            <person name="Jiang Z."/>
        </authorList>
    </citation>
    <scope>NUCLEOTIDE SEQUENCE</scope>
    <source>
        <strain evidence="6">DSM 21036</strain>
    </source>
</reference>
<dbReference type="Proteomes" id="UP001149140">
    <property type="component" value="Unassembled WGS sequence"/>
</dbReference>
<proteinExistence type="predicted"/>
<organism evidence="6 7">
    <name type="scientific">Solirubrobacter ginsenosidimutans</name>
    <dbReference type="NCBI Taxonomy" id="490573"/>
    <lineage>
        <taxon>Bacteria</taxon>
        <taxon>Bacillati</taxon>
        <taxon>Actinomycetota</taxon>
        <taxon>Thermoleophilia</taxon>
        <taxon>Solirubrobacterales</taxon>
        <taxon>Solirubrobacteraceae</taxon>
        <taxon>Solirubrobacter</taxon>
    </lineage>
</organism>
<keyword evidence="7" id="KW-1185">Reference proteome</keyword>
<dbReference type="PROSITE" id="PS50977">
    <property type="entry name" value="HTH_TETR_2"/>
    <property type="match status" value="1"/>
</dbReference>
<dbReference type="PANTHER" id="PTHR30055:SF234">
    <property type="entry name" value="HTH-TYPE TRANSCRIPTIONAL REGULATOR BETI"/>
    <property type="match status" value="1"/>
</dbReference>
<evidence type="ECO:0000259" key="5">
    <source>
        <dbReference type="PROSITE" id="PS50977"/>
    </source>
</evidence>
<evidence type="ECO:0000256" key="1">
    <source>
        <dbReference type="ARBA" id="ARBA00023015"/>
    </source>
</evidence>